<dbReference type="Pfam" id="PF00293">
    <property type="entry name" value="NUDIX"/>
    <property type="match status" value="1"/>
</dbReference>
<dbReference type="GO" id="GO:0006167">
    <property type="term" value="P:AMP biosynthetic process"/>
    <property type="evidence" value="ECO:0007669"/>
    <property type="project" value="TreeGrafter"/>
</dbReference>
<dbReference type="STRING" id="671072.PL9214290323"/>
<dbReference type="InterPro" id="IPR020084">
    <property type="entry name" value="NUDIX_hydrolase_CS"/>
</dbReference>
<dbReference type="EMBL" id="CZDF01000132">
    <property type="protein sequence ID" value="CUR30732.1"/>
    <property type="molecule type" value="Genomic_DNA"/>
</dbReference>
<dbReference type="InterPro" id="IPR051325">
    <property type="entry name" value="Nudix_hydrolase_domain"/>
</dbReference>
<reference evidence="5" key="1">
    <citation type="submission" date="2015-10" db="EMBL/GenBank/DDBJ databases">
        <authorList>
            <person name="Regsiter A."/>
            <person name="william w."/>
        </authorList>
    </citation>
    <scope>NUCLEOTIDE SEQUENCE [LARGE SCALE GENOMIC DNA]</scope>
</reference>
<evidence type="ECO:0000256" key="1">
    <source>
        <dbReference type="ARBA" id="ARBA00022801"/>
    </source>
</evidence>
<dbReference type="PROSITE" id="PS51462">
    <property type="entry name" value="NUDIX"/>
    <property type="match status" value="1"/>
</dbReference>
<dbReference type="GO" id="GO:0006754">
    <property type="term" value="P:ATP biosynthetic process"/>
    <property type="evidence" value="ECO:0007669"/>
    <property type="project" value="TreeGrafter"/>
</dbReference>
<dbReference type="RefSeq" id="WP_072717714.1">
    <property type="nucleotide sequence ID" value="NZ_LN889782.1"/>
</dbReference>
<sequence>MYRHPISTGLFVVVVVRSDNRFLLIQEVMGNRPWYFPAGRVEPGETFVAAAKRETLEEAGIPIILEGILRIQHLPQPNGQSRIGVFFLARPEGNTPPKSKPDHESLGAKWFTLTELEQLPLRTKFVKPIISEVLTQAEVYPLQLIIPEGNLSKVTQIQK</sequence>
<dbReference type="OrthoDB" id="9800077at2"/>
<dbReference type="Proteomes" id="UP000184315">
    <property type="component" value="Unassembled WGS sequence"/>
</dbReference>
<proteinExistence type="inferred from homology"/>
<evidence type="ECO:0000256" key="2">
    <source>
        <dbReference type="RuleBase" id="RU003476"/>
    </source>
</evidence>
<evidence type="ECO:0000313" key="5">
    <source>
        <dbReference type="Proteomes" id="UP000184315"/>
    </source>
</evidence>
<dbReference type="PROSITE" id="PS00893">
    <property type="entry name" value="NUDIX_BOX"/>
    <property type="match status" value="1"/>
</dbReference>
<keyword evidence="5" id="KW-1185">Reference proteome</keyword>
<dbReference type="InterPro" id="IPR000086">
    <property type="entry name" value="NUDIX_hydrolase_dom"/>
</dbReference>
<keyword evidence="1 2" id="KW-0378">Hydrolase</keyword>
<gene>
    <name evidence="4" type="ORF">PL9214290323</name>
</gene>
<dbReference type="InterPro" id="IPR020476">
    <property type="entry name" value="Nudix_hydrolase"/>
</dbReference>
<dbReference type="GO" id="GO:0004081">
    <property type="term" value="F:bis(5'-nucleosyl)-tetraphosphatase (asymmetrical) activity"/>
    <property type="evidence" value="ECO:0007669"/>
    <property type="project" value="TreeGrafter"/>
</dbReference>
<name>A0A1J1LFP9_9CYAN</name>
<comment type="similarity">
    <text evidence="2">Belongs to the Nudix hydrolase family.</text>
</comment>
<organism evidence="4 5">
    <name type="scientific">Planktothrix tepida PCC 9214</name>
    <dbReference type="NCBI Taxonomy" id="671072"/>
    <lineage>
        <taxon>Bacteria</taxon>
        <taxon>Bacillati</taxon>
        <taxon>Cyanobacteriota</taxon>
        <taxon>Cyanophyceae</taxon>
        <taxon>Oscillatoriophycideae</taxon>
        <taxon>Oscillatoriales</taxon>
        <taxon>Microcoleaceae</taxon>
        <taxon>Planktothrix</taxon>
    </lineage>
</organism>
<dbReference type="PRINTS" id="PR00502">
    <property type="entry name" value="NUDIXFAMILY"/>
</dbReference>
<dbReference type="Gene3D" id="3.90.79.10">
    <property type="entry name" value="Nucleoside Triphosphate Pyrophosphohydrolase"/>
    <property type="match status" value="1"/>
</dbReference>
<dbReference type="CDD" id="cd02883">
    <property type="entry name" value="NUDIX_Hydrolase"/>
    <property type="match status" value="1"/>
</dbReference>
<evidence type="ECO:0000313" key="4">
    <source>
        <dbReference type="EMBL" id="CUR30732.1"/>
    </source>
</evidence>
<dbReference type="PANTHER" id="PTHR21340:SF0">
    <property type="entry name" value="BIS(5'-NUCLEOSYL)-TETRAPHOSPHATASE [ASYMMETRICAL]"/>
    <property type="match status" value="1"/>
</dbReference>
<dbReference type="SUPFAM" id="SSF55811">
    <property type="entry name" value="Nudix"/>
    <property type="match status" value="1"/>
</dbReference>
<dbReference type="PANTHER" id="PTHR21340">
    <property type="entry name" value="DIADENOSINE 5,5-P1,P4-TETRAPHOSPHATE PYROPHOSPHOHYDROLASE MUTT"/>
    <property type="match status" value="1"/>
</dbReference>
<protein>
    <submittedName>
        <fullName evidence="4">Hydrolase, NUDIX family protein (Modular protein)</fullName>
    </submittedName>
</protein>
<accession>A0A1J1LFP9</accession>
<dbReference type="InterPro" id="IPR015797">
    <property type="entry name" value="NUDIX_hydrolase-like_dom_sf"/>
</dbReference>
<dbReference type="AlphaFoldDB" id="A0A1J1LFP9"/>
<feature type="domain" description="Nudix hydrolase" evidence="3">
    <location>
        <begin position="1"/>
        <end position="135"/>
    </location>
</feature>
<evidence type="ECO:0000259" key="3">
    <source>
        <dbReference type="PROSITE" id="PS51462"/>
    </source>
</evidence>